<evidence type="ECO:0000256" key="5">
    <source>
        <dbReference type="ARBA" id="ARBA00023125"/>
    </source>
</evidence>
<evidence type="ECO:0000313" key="11">
    <source>
        <dbReference type="EMBL" id="MFC3511091.1"/>
    </source>
</evidence>
<dbReference type="InterPro" id="IPR013325">
    <property type="entry name" value="RNA_pol_sigma_r2"/>
</dbReference>
<evidence type="ECO:0000256" key="4">
    <source>
        <dbReference type="ARBA" id="ARBA00023082"/>
    </source>
</evidence>
<organism evidence="11 12">
    <name type="scientific">Amycolatopsis halotolerans</name>
    <dbReference type="NCBI Taxonomy" id="330083"/>
    <lineage>
        <taxon>Bacteria</taxon>
        <taxon>Bacillati</taxon>
        <taxon>Actinomycetota</taxon>
        <taxon>Actinomycetes</taxon>
        <taxon>Pseudonocardiales</taxon>
        <taxon>Pseudonocardiaceae</taxon>
        <taxon>Amycolatopsis</taxon>
    </lineage>
</organism>
<reference evidence="12" key="1">
    <citation type="journal article" date="2019" name="Int. J. Syst. Evol. Microbiol.">
        <title>The Global Catalogue of Microorganisms (GCM) 10K type strain sequencing project: providing services to taxonomists for standard genome sequencing and annotation.</title>
        <authorList>
            <consortium name="The Broad Institute Genomics Platform"/>
            <consortium name="The Broad Institute Genome Sequencing Center for Infectious Disease"/>
            <person name="Wu L."/>
            <person name="Ma J."/>
        </authorList>
    </citation>
    <scope>NUCLEOTIDE SEQUENCE [LARGE SCALE GENOMIC DNA]</scope>
    <source>
        <strain evidence="12">CGMCC 4.7682</strain>
    </source>
</reference>
<evidence type="ECO:0000259" key="10">
    <source>
        <dbReference type="Pfam" id="PF08281"/>
    </source>
</evidence>
<keyword evidence="11" id="KW-0808">Transferase</keyword>
<dbReference type="Gene3D" id="1.10.10.10">
    <property type="entry name" value="Winged helix-like DNA-binding domain superfamily/Winged helix DNA-binding domain"/>
    <property type="match status" value="1"/>
</dbReference>
<dbReference type="PROSITE" id="PS01063">
    <property type="entry name" value="SIGMA70_ECF"/>
    <property type="match status" value="1"/>
</dbReference>
<comment type="caution">
    <text evidence="11">The sequence shown here is derived from an EMBL/GenBank/DDBJ whole genome shotgun (WGS) entry which is preliminary data.</text>
</comment>
<dbReference type="Proteomes" id="UP001595764">
    <property type="component" value="Unassembled WGS sequence"/>
</dbReference>
<dbReference type="InterPro" id="IPR039425">
    <property type="entry name" value="RNA_pol_sigma-70-like"/>
</dbReference>
<dbReference type="InterPro" id="IPR013324">
    <property type="entry name" value="RNA_pol_sigma_r3/r4-like"/>
</dbReference>
<dbReference type="InterPro" id="IPR014284">
    <property type="entry name" value="RNA_pol_sigma-70_dom"/>
</dbReference>
<evidence type="ECO:0000313" key="12">
    <source>
        <dbReference type="Proteomes" id="UP001595764"/>
    </source>
</evidence>
<evidence type="ECO:0000256" key="6">
    <source>
        <dbReference type="ARBA" id="ARBA00023163"/>
    </source>
</evidence>
<keyword evidence="5 7" id="KW-0238">DNA-binding</keyword>
<feature type="domain" description="RNA polymerase sigma factor 70 region 4 type 2" evidence="10">
    <location>
        <begin position="214"/>
        <end position="265"/>
    </location>
</feature>
<proteinExistence type="inferred from homology"/>
<dbReference type="SUPFAM" id="SSF88946">
    <property type="entry name" value="Sigma2 domain of RNA polymerase sigma factors"/>
    <property type="match status" value="1"/>
</dbReference>
<protein>
    <recommendedName>
        <fullName evidence="7">RNA polymerase sigma factor</fullName>
    </recommendedName>
</protein>
<dbReference type="NCBIfam" id="TIGR02937">
    <property type="entry name" value="sigma70-ECF"/>
    <property type="match status" value="1"/>
</dbReference>
<sequence length="434" mass="47371">MPHRGFLGSGRDDKERDAFPCSPGLVPPCGHVREGNPEGLRVPQGSPHGQSTGAERTRSYQTTREWRDAGSPRHQHSRATVARVTSDEEFSALLMRHRREIRVHCYRMSGSFEEAEDLTQEAFLRAWKGRRGFAGRASVRTWLYRIATNVCLDALARRPRRALPDELGPAADPAGEISALDVPWLGPFPDLLLDPAAPDDTGAAVVERETIELAFLATIQLLPPRQRAALILRDVLDWSAKDTAELLGTSVASANSALQRGRETLRAKLPARRAEWSAPDSTTAEETALLRKFVAAYESADVRAVAAVLSEDARAVMPPYSLWFDSRDRILGALGPSFDPASPYYRGSFRMVPVRANRQPAVAGYLRRPGESVYRAFGVCVLTVRNGLVTAMAAFETAALAPYGLAETFEETVPTIADPATATAETGRLGRIGG</sequence>
<keyword evidence="4 7" id="KW-0731">Sigma factor</keyword>
<feature type="compositionally biased region" description="Polar residues" evidence="8">
    <location>
        <begin position="47"/>
        <end position="63"/>
    </location>
</feature>
<evidence type="ECO:0000256" key="8">
    <source>
        <dbReference type="SAM" id="MobiDB-lite"/>
    </source>
</evidence>
<dbReference type="SUPFAM" id="SSF88659">
    <property type="entry name" value="Sigma3 and sigma4 domains of RNA polymerase sigma factors"/>
    <property type="match status" value="1"/>
</dbReference>
<comment type="similarity">
    <text evidence="1 7">Belongs to the sigma-70 factor family. ECF subfamily.</text>
</comment>
<gene>
    <name evidence="11" type="ORF">ACFORO_13020</name>
</gene>
<keyword evidence="3 7" id="KW-0805">Transcription regulation</keyword>
<keyword evidence="11" id="KW-0548">Nucleotidyltransferase</keyword>
<dbReference type="NCBIfam" id="TIGR02960">
    <property type="entry name" value="SigX5"/>
    <property type="match status" value="1"/>
</dbReference>
<keyword evidence="12" id="KW-1185">Reference proteome</keyword>
<dbReference type="EMBL" id="JBHRWI010000016">
    <property type="protein sequence ID" value="MFC3511091.1"/>
    <property type="molecule type" value="Genomic_DNA"/>
</dbReference>
<dbReference type="RefSeq" id="WP_377896554.1">
    <property type="nucleotide sequence ID" value="NZ_JBHRWI010000016.1"/>
</dbReference>
<evidence type="ECO:0000259" key="9">
    <source>
        <dbReference type="Pfam" id="PF04542"/>
    </source>
</evidence>
<accession>A0ABV7QD73</accession>
<dbReference type="GO" id="GO:0003899">
    <property type="term" value="F:DNA-directed RNA polymerase activity"/>
    <property type="evidence" value="ECO:0007669"/>
    <property type="project" value="UniProtKB-EC"/>
</dbReference>
<dbReference type="InterPro" id="IPR032710">
    <property type="entry name" value="NTF2-like_dom_sf"/>
</dbReference>
<dbReference type="InterPro" id="IPR000838">
    <property type="entry name" value="RNA_pol_sigma70_ECF_CS"/>
</dbReference>
<dbReference type="CDD" id="cd06171">
    <property type="entry name" value="Sigma70_r4"/>
    <property type="match status" value="1"/>
</dbReference>
<feature type="region of interest" description="Disordered" evidence="8">
    <location>
        <begin position="1"/>
        <end position="76"/>
    </location>
</feature>
<dbReference type="Pfam" id="PF04542">
    <property type="entry name" value="Sigma70_r2"/>
    <property type="match status" value="1"/>
</dbReference>
<dbReference type="Pfam" id="PF08281">
    <property type="entry name" value="Sigma70_r4_2"/>
    <property type="match status" value="1"/>
</dbReference>
<dbReference type="Gene3D" id="3.10.450.50">
    <property type="match status" value="1"/>
</dbReference>
<dbReference type="InterPro" id="IPR013249">
    <property type="entry name" value="RNA_pol_sigma70_r4_t2"/>
</dbReference>
<dbReference type="SUPFAM" id="SSF54427">
    <property type="entry name" value="NTF2-like"/>
    <property type="match status" value="1"/>
</dbReference>
<feature type="domain" description="RNA polymerase sigma-70 region 2" evidence="9">
    <location>
        <begin position="93"/>
        <end position="160"/>
    </location>
</feature>
<name>A0ABV7QD73_9PSEU</name>
<dbReference type="NCBIfam" id="NF006089">
    <property type="entry name" value="PRK08241.1"/>
    <property type="match status" value="1"/>
</dbReference>
<dbReference type="Gene3D" id="1.10.1740.10">
    <property type="match status" value="1"/>
</dbReference>
<evidence type="ECO:0000256" key="2">
    <source>
        <dbReference type="ARBA" id="ARBA00011344"/>
    </source>
</evidence>
<evidence type="ECO:0000256" key="3">
    <source>
        <dbReference type="ARBA" id="ARBA00023015"/>
    </source>
</evidence>
<dbReference type="InterPro" id="IPR014305">
    <property type="entry name" value="RNA_pol_sigma-G_actinobac"/>
</dbReference>
<evidence type="ECO:0000256" key="1">
    <source>
        <dbReference type="ARBA" id="ARBA00010641"/>
    </source>
</evidence>
<dbReference type="PANTHER" id="PTHR43133">
    <property type="entry name" value="RNA POLYMERASE ECF-TYPE SIGMA FACTO"/>
    <property type="match status" value="1"/>
</dbReference>
<keyword evidence="6 7" id="KW-0804">Transcription</keyword>
<dbReference type="InterPro" id="IPR036388">
    <property type="entry name" value="WH-like_DNA-bd_sf"/>
</dbReference>
<dbReference type="PANTHER" id="PTHR43133:SF65">
    <property type="entry name" value="ECF RNA POLYMERASE SIGMA FACTOR SIGG"/>
    <property type="match status" value="1"/>
</dbReference>
<comment type="subunit">
    <text evidence="2">Interacts transiently with the RNA polymerase catalytic core formed by RpoA, RpoB, RpoC and RpoZ (2 alpha, 1 beta, 1 beta' and 1 omega subunit) to form the RNA polymerase holoenzyme that can initiate transcription.</text>
</comment>
<evidence type="ECO:0000256" key="7">
    <source>
        <dbReference type="RuleBase" id="RU000716"/>
    </source>
</evidence>
<dbReference type="InterPro" id="IPR007627">
    <property type="entry name" value="RNA_pol_sigma70_r2"/>
</dbReference>